<proteinExistence type="predicted"/>
<organism evidence="2 3">
    <name type="scientific">Caldibacillus debilis GB1</name>
    <dbReference type="NCBI Taxonomy" id="1339248"/>
    <lineage>
        <taxon>Bacteria</taxon>
        <taxon>Bacillati</taxon>
        <taxon>Bacillota</taxon>
        <taxon>Bacilli</taxon>
        <taxon>Bacillales</taxon>
        <taxon>Bacillaceae</taxon>
        <taxon>Caldibacillus</taxon>
    </lineage>
</organism>
<accession>A0A420VI29</accession>
<evidence type="ECO:0000259" key="1">
    <source>
        <dbReference type="Pfam" id="PF06114"/>
    </source>
</evidence>
<evidence type="ECO:0000313" key="2">
    <source>
        <dbReference type="EMBL" id="RKO63227.1"/>
    </source>
</evidence>
<feature type="domain" description="IrrE N-terminal-like" evidence="1">
    <location>
        <begin position="12"/>
        <end position="122"/>
    </location>
</feature>
<dbReference type="EMBL" id="AZRV01000011">
    <property type="protein sequence ID" value="RKO63227.1"/>
    <property type="molecule type" value="Genomic_DNA"/>
</dbReference>
<dbReference type="Pfam" id="PF06114">
    <property type="entry name" value="Peptidase_M78"/>
    <property type="match status" value="1"/>
</dbReference>
<gene>
    <name evidence="2" type="ORF">Cdeb_00319</name>
</gene>
<evidence type="ECO:0000313" key="3">
    <source>
        <dbReference type="Proteomes" id="UP000286235"/>
    </source>
</evidence>
<sequence length="154" mass="18155">MTYEQLLREAIHHGIDIYEKPMTPTVKGFYSDEVIWINKNIPTNVEKACILAEELGHFHTTIGNILDQTKIENRKQEKRARTWAYEKLVPLSKIVQAHKNGIRNRYELAEYLEVTEEFLDSAIKRYKEKYGFCTTIDNFTICFEPLGVLEMFDY</sequence>
<comment type="caution">
    <text evidence="2">The sequence shown here is derived from an EMBL/GenBank/DDBJ whole genome shotgun (WGS) entry which is preliminary data.</text>
</comment>
<dbReference type="InterPro" id="IPR010359">
    <property type="entry name" value="IrrE_HExxH"/>
</dbReference>
<protein>
    <submittedName>
        <fullName evidence="2">Putative Zn peptidase</fullName>
    </submittedName>
</protein>
<keyword evidence="3" id="KW-1185">Reference proteome</keyword>
<reference evidence="2 3" key="1">
    <citation type="submission" date="2013-12" db="EMBL/GenBank/DDBJ databases">
        <title>Genome and proteome characterization of Caldibacillus debilis GB1 derived from a cellulolytic aero-tolerant co-culture.</title>
        <authorList>
            <person name="Wushke S.T."/>
            <person name="Zhang X."/>
            <person name="Fristensky B."/>
            <person name="Wilkins J.A."/>
            <person name="Levin D.B."/>
            <person name="Sparling R."/>
        </authorList>
    </citation>
    <scope>NUCLEOTIDE SEQUENCE [LARGE SCALE GENOMIC DNA]</scope>
    <source>
        <strain evidence="2 3">GB1</strain>
    </source>
</reference>
<dbReference type="Proteomes" id="UP000286235">
    <property type="component" value="Unassembled WGS sequence"/>
</dbReference>
<name>A0A420VI29_9BACI</name>
<dbReference type="AlphaFoldDB" id="A0A420VI29"/>
<dbReference type="RefSeq" id="WP_120667165.1">
    <property type="nucleotide sequence ID" value="NZ_AZRV01000011.1"/>
</dbReference>